<evidence type="ECO:0000256" key="2">
    <source>
        <dbReference type="ARBA" id="ARBA00022908"/>
    </source>
</evidence>
<keyword evidence="2" id="KW-0229">DNA integration</keyword>
<dbReference type="Gene3D" id="1.10.150.130">
    <property type="match status" value="1"/>
</dbReference>
<organism evidence="8 9">
    <name type="scientific">Vibrio splendidus</name>
    <dbReference type="NCBI Taxonomy" id="29497"/>
    <lineage>
        <taxon>Bacteria</taxon>
        <taxon>Pseudomonadati</taxon>
        <taxon>Pseudomonadota</taxon>
        <taxon>Gammaproteobacteria</taxon>
        <taxon>Vibrionales</taxon>
        <taxon>Vibrionaceae</taxon>
        <taxon>Vibrio</taxon>
    </lineage>
</organism>
<protein>
    <submittedName>
        <fullName evidence="8">Integrase</fullName>
    </submittedName>
</protein>
<keyword evidence="3 5" id="KW-0238">DNA-binding</keyword>
<dbReference type="Proteomes" id="UP000244197">
    <property type="component" value="Unassembled WGS sequence"/>
</dbReference>
<keyword evidence="4" id="KW-0233">DNA recombination</keyword>
<evidence type="ECO:0000256" key="4">
    <source>
        <dbReference type="ARBA" id="ARBA00023172"/>
    </source>
</evidence>
<dbReference type="InterPro" id="IPR011010">
    <property type="entry name" value="DNA_brk_join_enz"/>
</dbReference>
<sequence length="380" mass="44159">MKVTYEHTSTDFELVGVQGVPIFWDNSGRIMPAQTTYIQEKLESGFWVSRHTIRSNMESLLQFSTFLENQETPLSDTQIKDIVAWRNSLMTKTEKSQVTNRTINVRMRAVVRFLEWAILNGHIRDSFYGLRVEKLIRSGRLNFNQKQRSERVRHIRLVLPEHIARDPLPTMDEIQQLAKQLPQEFLPMMSLMLGTGMRLSEILSVPSSALPSYRDTLSRPKAMHVIKLDTRQMTIKNRKPRSVYVSGSLFALIYERQIKMTRNVQCTQFFTNKNQRPWHPSSVQKAFAKASQKAGLRHKVTPHTLRHVFATRTLENWQELGFSTEMACLIWLQQQLGHSQVTTTVNTYINMTSELHAHDRSVLHQYEQELLSMMEGDVGE</sequence>
<evidence type="ECO:0000259" key="7">
    <source>
        <dbReference type="PROSITE" id="PS51900"/>
    </source>
</evidence>
<feature type="domain" description="Tyr recombinase" evidence="6">
    <location>
        <begin position="164"/>
        <end position="364"/>
    </location>
</feature>
<dbReference type="PROSITE" id="PS51898">
    <property type="entry name" value="TYR_RECOMBINASE"/>
    <property type="match status" value="1"/>
</dbReference>
<dbReference type="EMBL" id="PIFK01000092">
    <property type="protein sequence ID" value="PTP19403.1"/>
    <property type="molecule type" value="Genomic_DNA"/>
</dbReference>
<dbReference type="AlphaFoldDB" id="A0A2T5EHM9"/>
<comment type="caution">
    <text evidence="8">The sequence shown here is derived from an EMBL/GenBank/DDBJ whole genome shotgun (WGS) entry which is preliminary data.</text>
</comment>
<comment type="similarity">
    <text evidence="1">Belongs to the 'phage' integrase family.</text>
</comment>
<evidence type="ECO:0000259" key="6">
    <source>
        <dbReference type="PROSITE" id="PS51898"/>
    </source>
</evidence>
<dbReference type="InterPro" id="IPR002104">
    <property type="entry name" value="Integrase_catalytic"/>
</dbReference>
<dbReference type="Pfam" id="PF00589">
    <property type="entry name" value="Phage_integrase"/>
    <property type="match status" value="1"/>
</dbReference>
<dbReference type="Gene3D" id="1.10.443.10">
    <property type="entry name" value="Intergrase catalytic core"/>
    <property type="match status" value="1"/>
</dbReference>
<evidence type="ECO:0000256" key="3">
    <source>
        <dbReference type="ARBA" id="ARBA00023125"/>
    </source>
</evidence>
<dbReference type="InterPro" id="IPR010998">
    <property type="entry name" value="Integrase_recombinase_N"/>
</dbReference>
<name>A0A2T5EHM9_VIBSP</name>
<evidence type="ECO:0000313" key="9">
    <source>
        <dbReference type="Proteomes" id="UP000244197"/>
    </source>
</evidence>
<gene>
    <name evidence="8" type="ORF">CWO07_24650</name>
</gene>
<evidence type="ECO:0000256" key="5">
    <source>
        <dbReference type="PROSITE-ProRule" id="PRU01248"/>
    </source>
</evidence>
<dbReference type="InterPro" id="IPR004107">
    <property type="entry name" value="Integrase_SAM-like_N"/>
</dbReference>
<dbReference type="PANTHER" id="PTHR30349:SF64">
    <property type="entry name" value="PROPHAGE INTEGRASE INTD-RELATED"/>
    <property type="match status" value="1"/>
</dbReference>
<evidence type="ECO:0000256" key="1">
    <source>
        <dbReference type="ARBA" id="ARBA00008857"/>
    </source>
</evidence>
<dbReference type="Pfam" id="PF02899">
    <property type="entry name" value="Phage_int_SAM_1"/>
    <property type="match status" value="1"/>
</dbReference>
<feature type="domain" description="Core-binding (CB)" evidence="7">
    <location>
        <begin position="32"/>
        <end position="118"/>
    </location>
</feature>
<reference evidence="8 9" key="1">
    <citation type="submission" date="2017-11" db="EMBL/GenBank/DDBJ databases">
        <title>Population delineation of vibrios coincides with oyster pathogenicity.</title>
        <authorList>
            <person name="Bruto M."/>
            <person name="Labreuche Y."/>
            <person name="James A."/>
            <person name="Piel D."/>
            <person name="Chenivesse S."/>
            <person name="Petton B."/>
            <person name="Polz M.F."/>
            <person name="Le Roux F."/>
        </authorList>
    </citation>
    <scope>NUCLEOTIDE SEQUENCE [LARGE SCALE GENOMIC DNA]</scope>
    <source>
        <strain evidence="8 9">FF_144</strain>
    </source>
</reference>
<dbReference type="GO" id="GO:0006310">
    <property type="term" value="P:DNA recombination"/>
    <property type="evidence" value="ECO:0007669"/>
    <property type="project" value="UniProtKB-KW"/>
</dbReference>
<dbReference type="PROSITE" id="PS51900">
    <property type="entry name" value="CB"/>
    <property type="match status" value="1"/>
</dbReference>
<dbReference type="GO" id="GO:0003677">
    <property type="term" value="F:DNA binding"/>
    <property type="evidence" value="ECO:0007669"/>
    <property type="project" value="UniProtKB-UniRule"/>
</dbReference>
<dbReference type="InterPro" id="IPR013762">
    <property type="entry name" value="Integrase-like_cat_sf"/>
</dbReference>
<dbReference type="InterPro" id="IPR044068">
    <property type="entry name" value="CB"/>
</dbReference>
<proteinExistence type="inferred from homology"/>
<dbReference type="CDD" id="cd00397">
    <property type="entry name" value="DNA_BRE_C"/>
    <property type="match status" value="1"/>
</dbReference>
<dbReference type="InterPro" id="IPR050090">
    <property type="entry name" value="Tyrosine_recombinase_XerCD"/>
</dbReference>
<evidence type="ECO:0000313" key="8">
    <source>
        <dbReference type="EMBL" id="PTP19403.1"/>
    </source>
</evidence>
<dbReference type="SUPFAM" id="SSF56349">
    <property type="entry name" value="DNA breaking-rejoining enzymes"/>
    <property type="match status" value="1"/>
</dbReference>
<dbReference type="PANTHER" id="PTHR30349">
    <property type="entry name" value="PHAGE INTEGRASE-RELATED"/>
    <property type="match status" value="1"/>
</dbReference>
<dbReference type="GO" id="GO:0015074">
    <property type="term" value="P:DNA integration"/>
    <property type="evidence" value="ECO:0007669"/>
    <property type="project" value="UniProtKB-KW"/>
</dbReference>
<accession>A0A2T5EHM9</accession>